<feature type="transmembrane region" description="Helical" evidence="1">
    <location>
        <begin position="21"/>
        <end position="40"/>
    </location>
</feature>
<evidence type="ECO:0000256" key="1">
    <source>
        <dbReference type="SAM" id="Phobius"/>
    </source>
</evidence>
<keyword evidence="1" id="KW-0472">Membrane</keyword>
<feature type="transmembrane region" description="Helical" evidence="1">
    <location>
        <begin position="208"/>
        <end position="226"/>
    </location>
</feature>
<keyword evidence="1" id="KW-1133">Transmembrane helix</keyword>
<name>A0ABZ0RW72_9BACI</name>
<dbReference type="Pfam" id="PF14264">
    <property type="entry name" value="Glucos_trans_II"/>
    <property type="match status" value="1"/>
</dbReference>
<feature type="transmembrane region" description="Helical" evidence="1">
    <location>
        <begin position="166"/>
        <end position="199"/>
    </location>
</feature>
<accession>A0ABZ0RW72</accession>
<feature type="transmembrane region" description="Helical" evidence="1">
    <location>
        <begin position="78"/>
        <end position="98"/>
    </location>
</feature>
<feature type="transmembrane region" description="Helical" evidence="1">
    <location>
        <begin position="357"/>
        <end position="378"/>
    </location>
</feature>
<keyword evidence="3" id="KW-1185">Reference proteome</keyword>
<dbReference type="EMBL" id="CP137624">
    <property type="protein sequence ID" value="WPK12477.1"/>
    <property type="molecule type" value="Genomic_DNA"/>
</dbReference>
<feature type="transmembrane region" description="Helical" evidence="1">
    <location>
        <begin position="137"/>
        <end position="154"/>
    </location>
</feature>
<dbReference type="Proteomes" id="UP001322664">
    <property type="component" value="Chromosome"/>
</dbReference>
<feature type="transmembrane region" description="Helical" evidence="1">
    <location>
        <begin position="110"/>
        <end position="130"/>
    </location>
</feature>
<reference evidence="2 3" key="1">
    <citation type="submission" date="2023-09" db="EMBL/GenBank/DDBJ databases">
        <authorList>
            <person name="Page C.A."/>
            <person name="Perez-Diaz I.M."/>
        </authorList>
    </citation>
    <scope>NUCLEOTIDE SEQUENCE [LARGE SCALE GENOMIC DNA]</scope>
    <source>
        <strain evidence="2 3">Ll15</strain>
    </source>
</reference>
<proteinExistence type="predicted"/>
<dbReference type="InterPro" id="IPR025686">
    <property type="entry name" value="Glucos_trans_II"/>
</dbReference>
<keyword evidence="1" id="KW-0812">Transmembrane</keyword>
<evidence type="ECO:0000313" key="3">
    <source>
        <dbReference type="Proteomes" id="UP001322664"/>
    </source>
</evidence>
<evidence type="ECO:0000313" key="2">
    <source>
        <dbReference type="EMBL" id="WPK12477.1"/>
    </source>
</evidence>
<feature type="transmembrane region" description="Helical" evidence="1">
    <location>
        <begin position="301"/>
        <end position="324"/>
    </location>
</feature>
<protein>
    <submittedName>
        <fullName evidence="2">Glucosyltransferase domain-containing protein</fullName>
    </submittedName>
</protein>
<gene>
    <name evidence="2" type="ORF">R6U77_01925</name>
</gene>
<sequence>MAKFLGEFNSFYKQKNLIYPTIFLLVLCYGYEIINFTLSIDEEKVNYRGDDYSPWFVQGRIGIGIIKWAILNATYIPYLTTVLAAVLMAISALIWVFIINKLALDKLSSVSMVIFIGMYLALPSVNASFFSFSTYNLEIALGMLIVPISIFYIIKSTGNKQINIFWASAFLAVSLCLYQAFITVFILGIIICLSLLLYFEQKENIKKFIFNAIVTFSLGLTFFYLTEKLFQFFWPSSGYVDNFIRWGNAPLKVIISDLYREMYQKFCNLNILDNILLFSLVTIVMILILILIHQRSINEKCFLLIIFLTLPILPFSLCIVTGNMMPYRTLLALPLFVGFVMFFLIHLLEKIVWVKHIFIIIVFLLLFVQIQSLNMIFYGDNVRYKMDENIGNSISEDILTNSKGDLSKPVVFIGEYSHQLNPRIIKFDTLGASFFEWDNGNNVRIHNFLRILGYKFLEPSAEMIEESINGIKIDEIPNWPVEGSIIVNPNYIIVKLSNPSGSWYYVNLPH</sequence>
<feature type="transmembrane region" description="Helical" evidence="1">
    <location>
        <begin position="330"/>
        <end position="348"/>
    </location>
</feature>
<organism evidence="2 3">
    <name type="scientific">Lysinibacillus louembei</name>
    <dbReference type="NCBI Taxonomy" id="1470088"/>
    <lineage>
        <taxon>Bacteria</taxon>
        <taxon>Bacillati</taxon>
        <taxon>Bacillota</taxon>
        <taxon>Bacilli</taxon>
        <taxon>Bacillales</taxon>
        <taxon>Bacillaceae</taxon>
        <taxon>Lysinibacillus</taxon>
    </lineage>
</organism>
<feature type="transmembrane region" description="Helical" evidence="1">
    <location>
        <begin position="271"/>
        <end position="292"/>
    </location>
</feature>
<dbReference type="RefSeq" id="WP_319837219.1">
    <property type="nucleotide sequence ID" value="NZ_CP137624.1"/>
</dbReference>
<feature type="transmembrane region" description="Helical" evidence="1">
    <location>
        <begin position="52"/>
        <end position="71"/>
    </location>
</feature>